<reference evidence="1" key="1">
    <citation type="submission" date="2013-04" db="EMBL/GenBank/DDBJ databases">
        <title>The genome sequencing project of 58 acetic acid bacteria.</title>
        <authorList>
            <person name="Okamoto-Kainuma A."/>
            <person name="Ishikawa M."/>
            <person name="Umino S."/>
            <person name="Koizumi Y."/>
            <person name="Shiwa Y."/>
            <person name="Yoshikawa H."/>
            <person name="Matsutani M."/>
            <person name="Matsushita K."/>
        </authorList>
    </citation>
    <scope>NUCLEOTIDE SEQUENCE</scope>
    <source>
        <strain evidence="1">NRIC 0228</strain>
    </source>
</reference>
<protein>
    <recommendedName>
        <fullName evidence="3">Phage protein</fullName>
    </recommendedName>
</protein>
<evidence type="ECO:0008006" key="3">
    <source>
        <dbReference type="Google" id="ProtNLM"/>
    </source>
</evidence>
<dbReference type="RefSeq" id="WP_145994589.1">
    <property type="nucleotide sequence ID" value="NZ_BAQW01000015.1"/>
</dbReference>
<gene>
    <name evidence="1" type="ORF">AA0228_3037</name>
</gene>
<accession>A0ABQ0QFP9</accession>
<name>A0ABQ0QFP9_9PROT</name>
<keyword evidence="2" id="KW-1185">Reference proteome</keyword>
<sequence>MDYRLILDTATTYTGDILELCDFVGSLSPDNEPIIQALADSATAFTEKYIGQPLGKRQLRVVCTRGETELMDTYYRQFLSGGSFTYLNSQQWLELPCSAESIQNIYLTSWGSQDLSPLVSGTDYDYDLWSRRPRIRLSYNLFISDLFNSYSNLIIDFTGGLYESDGSIPSPVNNAIKFLTKRMFEERGEIPSNLIDNGYVTLLSNYRIPAIVGGRV</sequence>
<proteinExistence type="predicted"/>
<dbReference type="Proteomes" id="UP001061070">
    <property type="component" value="Unassembled WGS sequence"/>
</dbReference>
<evidence type="ECO:0000313" key="2">
    <source>
        <dbReference type="Proteomes" id="UP001061070"/>
    </source>
</evidence>
<organism evidence="1 2">
    <name type="scientific">Gluconobacter frateurii NRIC 0228</name>
    <dbReference type="NCBI Taxonomy" id="1307946"/>
    <lineage>
        <taxon>Bacteria</taxon>
        <taxon>Pseudomonadati</taxon>
        <taxon>Pseudomonadota</taxon>
        <taxon>Alphaproteobacteria</taxon>
        <taxon>Acetobacterales</taxon>
        <taxon>Acetobacteraceae</taxon>
        <taxon>Gluconobacter</taxon>
    </lineage>
</organism>
<evidence type="ECO:0000313" key="1">
    <source>
        <dbReference type="EMBL" id="GBR17477.1"/>
    </source>
</evidence>
<comment type="caution">
    <text evidence="1">The sequence shown here is derived from an EMBL/GenBank/DDBJ whole genome shotgun (WGS) entry which is preliminary data.</text>
</comment>
<dbReference type="EMBL" id="BAQW01000015">
    <property type="protein sequence ID" value="GBR17477.1"/>
    <property type="molecule type" value="Genomic_DNA"/>
</dbReference>